<proteinExistence type="predicted"/>
<protein>
    <submittedName>
        <fullName evidence="1">Uncharacterized protein</fullName>
    </submittedName>
</protein>
<dbReference type="Proteomes" id="UP000648908">
    <property type="component" value="Unassembled WGS sequence"/>
</dbReference>
<dbReference type="RefSeq" id="WP_202687869.1">
    <property type="nucleotide sequence ID" value="NZ_JAESVN010000002.1"/>
</dbReference>
<sequence length="245" mass="26935">MSEKINVRVSADLHPELVLGLEDVTEETAPFVAPAVEAFQSAYQFISAIHEVRDAAFADPTLTDSAALLKADDYARSKLKGVTQKFDAAAVNLKRGIDYLETELSQPVKERASSMISGEVRATLKGSDKRTEILDRALAERDDEVLSAALGGPPMLSGLTKEQHAFYLRRYNEQREPEKMARLRAMVAAREHLLSRASIVFKDMDRAVGGIPVQGAQGRIVRTITPQEVRAKRDASAAIYSRHAS</sequence>
<gene>
    <name evidence="1" type="ORF">JL811_07590</name>
</gene>
<dbReference type="EMBL" id="JAESVN010000002">
    <property type="protein sequence ID" value="MBL4917085.1"/>
    <property type="molecule type" value="Genomic_DNA"/>
</dbReference>
<dbReference type="AlphaFoldDB" id="A0A8K0XZG1"/>
<reference evidence="1" key="1">
    <citation type="submission" date="2021-01" db="EMBL/GenBank/DDBJ databases">
        <title>Tabrizicola alba sp. nov. a motile alkaliphilic bacterium isolated from a soda lake.</title>
        <authorList>
            <person name="Szuroczki S."/>
            <person name="Abbaszade G."/>
            <person name="Schumann P."/>
            <person name="Toth E."/>
        </authorList>
    </citation>
    <scope>NUCLEOTIDE SEQUENCE</scope>
    <source>
        <strain evidence="1">DMG-N-6</strain>
    </source>
</reference>
<accession>A0A8K0XZG1</accession>
<evidence type="ECO:0000313" key="1">
    <source>
        <dbReference type="EMBL" id="MBL4917085.1"/>
    </source>
</evidence>
<keyword evidence="2" id="KW-1185">Reference proteome</keyword>
<comment type="caution">
    <text evidence="1">The sequence shown here is derived from an EMBL/GenBank/DDBJ whole genome shotgun (WGS) entry which is preliminary data.</text>
</comment>
<name>A0A8K0XZG1_9RHOB</name>
<organism evidence="1 2">
    <name type="scientific">Szabonella alba</name>
    <dbReference type="NCBI Taxonomy" id="2804194"/>
    <lineage>
        <taxon>Bacteria</taxon>
        <taxon>Pseudomonadati</taxon>
        <taxon>Pseudomonadota</taxon>
        <taxon>Alphaproteobacteria</taxon>
        <taxon>Rhodobacterales</taxon>
        <taxon>Paracoccaceae</taxon>
        <taxon>Szabonella</taxon>
    </lineage>
</organism>
<evidence type="ECO:0000313" key="2">
    <source>
        <dbReference type="Proteomes" id="UP000648908"/>
    </source>
</evidence>